<dbReference type="EMBL" id="PEMG01000437">
    <property type="protein sequence ID" value="RTI05310.1"/>
    <property type="molecule type" value="Genomic_DNA"/>
</dbReference>
<evidence type="ECO:0000313" key="4">
    <source>
        <dbReference type="EMBL" id="RTI05769.1"/>
    </source>
</evidence>
<evidence type="ECO:0000313" key="5">
    <source>
        <dbReference type="EMBL" id="RTI15639.1"/>
    </source>
</evidence>
<evidence type="ECO:0000313" key="9">
    <source>
        <dbReference type="Proteomes" id="UP000287962"/>
    </source>
</evidence>
<evidence type="ECO:0000313" key="2">
    <source>
        <dbReference type="EMBL" id="RTH29837.1"/>
    </source>
</evidence>
<name>A0A430V0C1_THESC</name>
<evidence type="ECO:0000313" key="10">
    <source>
        <dbReference type="Proteomes" id="UP000288082"/>
    </source>
</evidence>
<reference evidence="4" key="1">
    <citation type="submission" date="2017-10" db="EMBL/GenBank/DDBJ databases">
        <authorList>
            <person name="Wilpiszeski R.L."/>
            <person name="Zhidan Z."/>
            <person name="House C.H."/>
        </authorList>
    </citation>
    <scope>NUCLEOTIDE SEQUENCE</scope>
    <source>
        <strain evidence="4">12_S12</strain>
    </source>
</reference>
<proteinExistence type="predicted"/>
<accession>A0A430V0C1</accession>
<dbReference type="AlphaFoldDB" id="A0A430V0C1"/>
<dbReference type="Proteomes" id="UP000287962">
    <property type="component" value="Unassembled WGS sequence"/>
</dbReference>
<dbReference type="Proteomes" id="UP000287173">
    <property type="component" value="Unassembled WGS sequence"/>
</dbReference>
<dbReference type="Proteomes" id="UP000288082">
    <property type="component" value="Unassembled WGS sequence"/>
</dbReference>
<evidence type="ECO:0000313" key="8">
    <source>
        <dbReference type="Proteomes" id="UP000287173"/>
    </source>
</evidence>
<dbReference type="EMBL" id="PELM01000065">
    <property type="protein sequence ID" value="RTH04329.1"/>
    <property type="molecule type" value="Genomic_DNA"/>
</dbReference>
<evidence type="ECO:0000313" key="6">
    <source>
        <dbReference type="Proteomes" id="UP000286928"/>
    </source>
</evidence>
<gene>
    <name evidence="4" type="ORF">CSW25_10470</name>
    <name evidence="5" type="ORF">CSW27_05380</name>
    <name evidence="3" type="ORF">CSW30_11795</name>
    <name evidence="2" type="ORF">CSW33_11490</name>
    <name evidence="1" type="ORF">CSW50_02990</name>
</gene>
<organism evidence="5 7">
    <name type="scientific">Thermus scotoductus</name>
    <dbReference type="NCBI Taxonomy" id="37636"/>
    <lineage>
        <taxon>Bacteria</taxon>
        <taxon>Thermotogati</taxon>
        <taxon>Deinococcota</taxon>
        <taxon>Deinococci</taxon>
        <taxon>Thermales</taxon>
        <taxon>Thermaceae</taxon>
        <taxon>Thermus</taxon>
    </lineage>
</organism>
<protein>
    <submittedName>
        <fullName evidence="5">Uncharacterized protein</fullName>
    </submittedName>
</protein>
<dbReference type="Proteomes" id="UP000286928">
    <property type="component" value="Unassembled WGS sequence"/>
</dbReference>
<evidence type="ECO:0000313" key="1">
    <source>
        <dbReference type="EMBL" id="RTH04329.1"/>
    </source>
</evidence>
<keyword evidence="9" id="KW-1185">Reference proteome</keyword>
<dbReference type="EMBL" id="PEML01000293">
    <property type="protein sequence ID" value="RTI05769.1"/>
    <property type="molecule type" value="Genomic_DNA"/>
</dbReference>
<evidence type="ECO:0000313" key="3">
    <source>
        <dbReference type="EMBL" id="RTI05310.1"/>
    </source>
</evidence>
<dbReference type="EMBL" id="PEMD01000312">
    <property type="protein sequence ID" value="RTH29837.1"/>
    <property type="molecule type" value="Genomic_DNA"/>
</dbReference>
<sequence>MNPLWSRLIAQADKVAARLTELGAPKLRVVVDGKVAYWALAVPRKEDLEAHAAFPGQSASSLEAWVKDRLTLLAETWPKAQEVELLALWAGNPPRLERVVRLLTRPKEVAA</sequence>
<dbReference type="EMBL" id="PEMJ01000128">
    <property type="protein sequence ID" value="RTI15639.1"/>
    <property type="molecule type" value="Genomic_DNA"/>
</dbReference>
<dbReference type="RefSeq" id="WP_126164796.1">
    <property type="nucleotide sequence ID" value="NZ_PELO01000135.1"/>
</dbReference>
<dbReference type="Proteomes" id="UP000287155">
    <property type="component" value="Unassembled WGS sequence"/>
</dbReference>
<comment type="caution">
    <text evidence="5">The sequence shown here is derived from an EMBL/GenBank/DDBJ whole genome shotgun (WGS) entry which is preliminary data.</text>
</comment>
<reference evidence="6 7" key="2">
    <citation type="journal article" date="2019" name="Extremophiles">
        <title>Biogeography of thermophiles and predominance of Thermus scotoductus in domestic water heaters.</title>
        <authorList>
            <person name="Wilpiszeski R.L."/>
            <person name="Zhang Z."/>
            <person name="House C.H."/>
        </authorList>
    </citation>
    <scope>NUCLEOTIDE SEQUENCE [LARGE SCALE GENOMIC DNA]</scope>
    <source>
        <strain evidence="4 9">12_S12</strain>
        <strain evidence="5 7">14_S14</strain>
        <strain evidence="3 8">17_S17</strain>
        <strain evidence="2 6">20_S20</strain>
        <strain evidence="1 10">38_S38</strain>
    </source>
</reference>
<evidence type="ECO:0000313" key="7">
    <source>
        <dbReference type="Proteomes" id="UP000287155"/>
    </source>
</evidence>